<dbReference type="GO" id="GO:0030288">
    <property type="term" value="C:outer membrane-bounded periplasmic space"/>
    <property type="evidence" value="ECO:0007669"/>
    <property type="project" value="UniProtKB-ARBA"/>
</dbReference>
<dbReference type="SUPFAM" id="SSF53850">
    <property type="entry name" value="Periplasmic binding protein-like II"/>
    <property type="match status" value="1"/>
</dbReference>
<dbReference type="PROSITE" id="PS01040">
    <property type="entry name" value="SBP_BACTERIAL_5"/>
    <property type="match status" value="1"/>
</dbReference>
<dbReference type="GO" id="GO:0015833">
    <property type="term" value="P:peptide transport"/>
    <property type="evidence" value="ECO:0007669"/>
    <property type="project" value="TreeGrafter"/>
</dbReference>
<feature type="chain" id="PRO_5032573394" evidence="4">
    <location>
        <begin position="24"/>
        <end position="518"/>
    </location>
</feature>
<dbReference type="Gene3D" id="3.40.190.10">
    <property type="entry name" value="Periplasmic binding protein-like II"/>
    <property type="match status" value="1"/>
</dbReference>
<dbReference type="PANTHER" id="PTHR30290:SF9">
    <property type="entry name" value="OLIGOPEPTIDE-BINDING PROTEIN APPA"/>
    <property type="match status" value="1"/>
</dbReference>
<keyword evidence="3 4" id="KW-0732">Signal</keyword>
<sequence>MKTGISKITALLLAAGISMPLYAADVKVALDADPESLDIYEQLSGGILQYAHMSFDPLVRFTKDMKFEGRLAESWEQVDAKTVRFHLRKDVKFHSGNAFTADDVVWTYNRIMKSEDYKGLFEVYDGMKKIDDYTVDLVAKVPYPLVLQNATYLFIMDSKFYTGKTEDGKDKDEIVKAANTYAANHVSGTGPFKLVSREQGVKLTLERNKDYWDKKSPGNVDKLTVVPIKEDATRVAALLSGDVDMIAPVAPNDQKRVQSDSNLQMVTETSNRIVMFELNQNVVPQFKDQRVREAVNLAVNQKGIVDKIMKGFATPAGQMSPEGYLGHTPDLVPQYDLKKAKELMQAAGQEKGFEITMIATNNRYINDAKIAEAVANMLSKINIKVTLKTMPKAQYWPEFDKCAAGMQLIGWQSDTQDSGNYFEYLVQTRNDKTGKGQYNCGGYSNAEVDKLIAESNGEVDVAKRTAMLQQIEKILMKDAAYLPLEWQNLSWAAKSKLDIKPIVNGLDFPYYGDLKVKE</sequence>
<feature type="domain" description="Solute-binding protein family 5" evidence="5">
    <location>
        <begin position="67"/>
        <end position="431"/>
    </location>
</feature>
<dbReference type="GO" id="GO:1904680">
    <property type="term" value="F:peptide transmembrane transporter activity"/>
    <property type="evidence" value="ECO:0007669"/>
    <property type="project" value="TreeGrafter"/>
</dbReference>
<dbReference type="InterPro" id="IPR039424">
    <property type="entry name" value="SBP_5"/>
</dbReference>
<accession>A0A841GNL5</accession>
<dbReference type="RefSeq" id="WP_188025857.1">
    <property type="nucleotide sequence ID" value="NZ_JACHGR010000003.1"/>
</dbReference>
<dbReference type="EMBL" id="JACHGR010000003">
    <property type="protein sequence ID" value="MBB6055063.1"/>
    <property type="molecule type" value="Genomic_DNA"/>
</dbReference>
<gene>
    <name evidence="6" type="ORF">HNR75_000945</name>
</gene>
<protein>
    <submittedName>
        <fullName evidence="6">Peptide/nickel transport system substrate-binding protein</fullName>
    </submittedName>
</protein>
<organism evidence="6 7">
    <name type="scientific">Tolumonas osonensis</name>
    <dbReference type="NCBI Taxonomy" id="675874"/>
    <lineage>
        <taxon>Bacteria</taxon>
        <taxon>Pseudomonadati</taxon>
        <taxon>Pseudomonadota</taxon>
        <taxon>Gammaproteobacteria</taxon>
        <taxon>Aeromonadales</taxon>
        <taxon>Aeromonadaceae</taxon>
        <taxon>Tolumonas</taxon>
    </lineage>
</organism>
<reference evidence="6 7" key="1">
    <citation type="submission" date="2020-08" db="EMBL/GenBank/DDBJ databases">
        <title>Genomic Encyclopedia of Type Strains, Phase IV (KMG-IV): sequencing the most valuable type-strain genomes for metagenomic binning, comparative biology and taxonomic classification.</title>
        <authorList>
            <person name="Goeker M."/>
        </authorList>
    </citation>
    <scope>NUCLEOTIDE SEQUENCE [LARGE SCALE GENOMIC DNA]</scope>
    <source>
        <strain evidence="6 7">DSM 22975</strain>
    </source>
</reference>
<dbReference type="PIRSF" id="PIRSF002741">
    <property type="entry name" value="MppA"/>
    <property type="match status" value="1"/>
</dbReference>
<dbReference type="Gene3D" id="3.90.76.10">
    <property type="entry name" value="Dipeptide-binding Protein, Domain 1"/>
    <property type="match status" value="1"/>
</dbReference>
<comment type="caution">
    <text evidence="6">The sequence shown here is derived from an EMBL/GenBank/DDBJ whole genome shotgun (WGS) entry which is preliminary data.</text>
</comment>
<proteinExistence type="inferred from homology"/>
<dbReference type="Proteomes" id="UP000585721">
    <property type="component" value="Unassembled WGS sequence"/>
</dbReference>
<dbReference type="InterPro" id="IPR030678">
    <property type="entry name" value="Peptide/Ni-bd"/>
</dbReference>
<evidence type="ECO:0000313" key="7">
    <source>
        <dbReference type="Proteomes" id="UP000585721"/>
    </source>
</evidence>
<name>A0A841GNL5_9GAMM</name>
<feature type="signal peptide" evidence="4">
    <location>
        <begin position="1"/>
        <end position="23"/>
    </location>
</feature>
<evidence type="ECO:0000256" key="4">
    <source>
        <dbReference type="SAM" id="SignalP"/>
    </source>
</evidence>
<dbReference type="InterPro" id="IPR023765">
    <property type="entry name" value="SBP_5_CS"/>
</dbReference>
<dbReference type="PANTHER" id="PTHR30290">
    <property type="entry name" value="PERIPLASMIC BINDING COMPONENT OF ABC TRANSPORTER"/>
    <property type="match status" value="1"/>
</dbReference>
<dbReference type="GO" id="GO:0043190">
    <property type="term" value="C:ATP-binding cassette (ABC) transporter complex"/>
    <property type="evidence" value="ECO:0007669"/>
    <property type="project" value="InterPro"/>
</dbReference>
<evidence type="ECO:0000259" key="5">
    <source>
        <dbReference type="Pfam" id="PF00496"/>
    </source>
</evidence>
<dbReference type="Gene3D" id="3.10.105.10">
    <property type="entry name" value="Dipeptide-binding Protein, Domain 3"/>
    <property type="match status" value="1"/>
</dbReference>
<evidence type="ECO:0000256" key="3">
    <source>
        <dbReference type="ARBA" id="ARBA00022729"/>
    </source>
</evidence>
<keyword evidence="7" id="KW-1185">Reference proteome</keyword>
<evidence type="ECO:0000313" key="6">
    <source>
        <dbReference type="EMBL" id="MBB6055063.1"/>
    </source>
</evidence>
<dbReference type="InterPro" id="IPR000914">
    <property type="entry name" value="SBP_5_dom"/>
</dbReference>
<dbReference type="CDD" id="cd08498">
    <property type="entry name" value="PBP2_NikA_DppA_OppA_like_2"/>
    <property type="match status" value="1"/>
</dbReference>
<comment type="similarity">
    <text evidence="1">Belongs to the bacterial solute-binding protein 5 family.</text>
</comment>
<dbReference type="Pfam" id="PF00496">
    <property type="entry name" value="SBP_bac_5"/>
    <property type="match status" value="1"/>
</dbReference>
<evidence type="ECO:0000256" key="2">
    <source>
        <dbReference type="ARBA" id="ARBA00022448"/>
    </source>
</evidence>
<dbReference type="AlphaFoldDB" id="A0A841GNL5"/>
<keyword evidence="2" id="KW-0813">Transport</keyword>
<evidence type="ECO:0000256" key="1">
    <source>
        <dbReference type="ARBA" id="ARBA00005695"/>
    </source>
</evidence>